<dbReference type="InterPro" id="IPR025483">
    <property type="entry name" value="Lipase_euk"/>
</dbReference>
<feature type="active site" description="Nucleophile" evidence="8">
    <location>
        <position position="184"/>
    </location>
</feature>
<feature type="active site" description="Charge relay system" evidence="8">
    <location>
        <position position="388"/>
    </location>
</feature>
<evidence type="ECO:0000256" key="6">
    <source>
        <dbReference type="ARBA" id="ARBA00023180"/>
    </source>
</evidence>
<dbReference type="GO" id="GO:0016042">
    <property type="term" value="P:lipid catabolic process"/>
    <property type="evidence" value="ECO:0007669"/>
    <property type="project" value="UniProtKB-KW"/>
</dbReference>
<dbReference type="SUPFAM" id="SSF53474">
    <property type="entry name" value="alpha/beta-Hydrolases"/>
    <property type="match status" value="1"/>
</dbReference>
<keyword evidence="5" id="KW-0443">Lipid metabolism</keyword>
<dbReference type="AlphaFoldDB" id="Q16F28"/>
<evidence type="ECO:0000313" key="11">
    <source>
        <dbReference type="Proteomes" id="UP000682892"/>
    </source>
</evidence>
<dbReference type="eggNOG" id="KOG2624">
    <property type="taxonomic scope" value="Eukaryota"/>
</dbReference>
<evidence type="ECO:0000259" key="9">
    <source>
        <dbReference type="Pfam" id="PF00561"/>
    </source>
</evidence>
<keyword evidence="6" id="KW-0325">Glycoprotein</keyword>
<dbReference type="InterPro" id="IPR029058">
    <property type="entry name" value="AB_hydrolase_fold"/>
</dbReference>
<evidence type="ECO:0000256" key="5">
    <source>
        <dbReference type="ARBA" id="ARBA00023098"/>
    </source>
</evidence>
<keyword evidence="4 7" id="KW-0442">Lipid degradation</keyword>
<dbReference type="InterPro" id="IPR000073">
    <property type="entry name" value="AB_hydrolase_1"/>
</dbReference>
<dbReference type="PaxDb" id="7159-AAEL014919-PA"/>
<dbReference type="FunFam" id="3.40.50.1820:FF:000057">
    <property type="entry name" value="Lipase"/>
    <property type="match status" value="1"/>
</dbReference>
<accession>Q16F28</accession>
<evidence type="ECO:0000256" key="3">
    <source>
        <dbReference type="ARBA" id="ARBA00022801"/>
    </source>
</evidence>
<evidence type="ECO:0000256" key="8">
    <source>
        <dbReference type="PIRSR" id="PIRSR000862-1"/>
    </source>
</evidence>
<dbReference type="Gene3D" id="3.40.50.1820">
    <property type="entry name" value="alpha/beta hydrolase"/>
    <property type="match status" value="1"/>
</dbReference>
<dbReference type="PhylomeDB" id="Q16F28"/>
<dbReference type="EMBL" id="CH478517">
    <property type="protein sequence ID" value="EAT32842.1"/>
    <property type="molecule type" value="Genomic_DNA"/>
</dbReference>
<evidence type="ECO:0000256" key="1">
    <source>
        <dbReference type="ARBA" id="ARBA00010701"/>
    </source>
</evidence>
<feature type="active site" description="Charge relay system" evidence="8">
    <location>
        <position position="357"/>
    </location>
</feature>
<organism evidence="10 11">
    <name type="scientific">Aedes aegypti</name>
    <name type="common">Yellowfever mosquito</name>
    <name type="synonym">Culex aegypti</name>
    <dbReference type="NCBI Taxonomy" id="7159"/>
    <lineage>
        <taxon>Eukaryota</taxon>
        <taxon>Metazoa</taxon>
        <taxon>Ecdysozoa</taxon>
        <taxon>Arthropoda</taxon>
        <taxon>Hexapoda</taxon>
        <taxon>Insecta</taxon>
        <taxon>Pterygota</taxon>
        <taxon>Neoptera</taxon>
        <taxon>Endopterygota</taxon>
        <taxon>Diptera</taxon>
        <taxon>Nematocera</taxon>
        <taxon>Culicoidea</taxon>
        <taxon>Culicidae</taxon>
        <taxon>Culicinae</taxon>
        <taxon>Aedini</taxon>
        <taxon>Aedes</taxon>
        <taxon>Stegomyia</taxon>
    </lineage>
</organism>
<dbReference type="VEuPathDB" id="VectorBase:AAEL012349"/>
<dbReference type="PIRSF" id="PIRSF000862">
    <property type="entry name" value="Steryl_ester_lip"/>
    <property type="match status" value="1"/>
</dbReference>
<dbReference type="HOGENOM" id="CLU_010974_0_3_1"/>
<name>Q16F28_AEDAE</name>
<proteinExistence type="inferred from homology"/>
<keyword evidence="3 7" id="KW-0378">Hydrolase</keyword>
<reference evidence="10" key="1">
    <citation type="submission" date="2005-10" db="EMBL/GenBank/DDBJ databases">
        <authorList>
            <person name="Loftus B.J."/>
            <person name="Nene V.M."/>
            <person name="Hannick L.I."/>
            <person name="Bidwell S."/>
            <person name="Haas B."/>
            <person name="Amedeo P."/>
            <person name="Orvis J."/>
            <person name="Wortman J.R."/>
            <person name="White O.R."/>
            <person name="Salzberg S."/>
            <person name="Shumway M."/>
            <person name="Koo H."/>
            <person name="Zhao Y."/>
            <person name="Holmes M."/>
            <person name="Miller J."/>
            <person name="Schatz M."/>
            <person name="Pop M."/>
            <person name="Pai G."/>
            <person name="Utterback T."/>
            <person name="Rogers Y.-H."/>
            <person name="Kravitz S."/>
            <person name="Fraser C.M."/>
        </authorList>
    </citation>
    <scope>NUCLEOTIDE SEQUENCE</scope>
    <source>
        <strain evidence="10">Liverpool</strain>
    </source>
</reference>
<dbReference type="Pfam" id="PF00561">
    <property type="entry name" value="Abhydrolase_1"/>
    <property type="match status" value="1"/>
</dbReference>
<gene>
    <name evidence="10" type="ORF">AaeL_AAEL014919</name>
</gene>
<evidence type="ECO:0000256" key="2">
    <source>
        <dbReference type="ARBA" id="ARBA00022729"/>
    </source>
</evidence>
<sequence length="415" mass="47128">MVEICVRNRLQSPVEAFSPVPEHLVDARASHSDRIRSGSVPLQAGDHRRVPELISKYGYEVESHSVTTEDGYELTMFRILPQQPSETPKLPVLMVHGLESSAVDFIIIGPNNSFAYLLADNGYDVWLANARGTRYSKKHSTLSVDSKEYWSFSWHEIGYYDLPAMIDYILNTTSVSKLQYVGFSQGCTAYFVMATTRPEYNEKIALMTALSPPVIVKRVRSPLVLLLSEVLKEFRKVKASFKDFELLPYSNEYRTIAQAICTDDARGNICQKWISLIVGPDPDGYDQKVMTVYVGHTPAGASINQVIHYAQIAQSKTFQQFDYGRKENILRYGSKKPPVYDLRLATAPVMIYYALNDWLVHPRDVQELAKVLPRVVEAVPVADKQFNHLDFALAKNVRTLLYDQAIQVMEKFNEK</sequence>
<feature type="domain" description="AB hydrolase-1" evidence="9">
    <location>
        <begin position="91"/>
        <end position="375"/>
    </location>
</feature>
<evidence type="ECO:0000256" key="7">
    <source>
        <dbReference type="PIRNR" id="PIRNR000862"/>
    </source>
</evidence>
<evidence type="ECO:0000313" key="10">
    <source>
        <dbReference type="EMBL" id="EAT32842.1"/>
    </source>
</evidence>
<dbReference type="Proteomes" id="UP000682892">
    <property type="component" value="Unassembled WGS sequence"/>
</dbReference>
<protein>
    <recommendedName>
        <fullName evidence="7">Lipase</fullName>
    </recommendedName>
</protein>
<reference evidence="10" key="2">
    <citation type="journal article" date="2007" name="Science">
        <title>Genome sequence of Aedes aegypti, a major arbovirus vector.</title>
        <authorList>
            <person name="Nene V."/>
            <person name="Wortman J.R."/>
            <person name="Lawson D."/>
            <person name="Haas B."/>
            <person name="Kodira C."/>
            <person name="Tu Z.J."/>
            <person name="Loftus B."/>
            <person name="Xi Z."/>
            <person name="Megy K."/>
            <person name="Grabherr M."/>
            <person name="Ren Q."/>
            <person name="Zdobnov E.M."/>
            <person name="Lobo N.F."/>
            <person name="Campbell K.S."/>
            <person name="Brown S.E."/>
            <person name="Bonaldo M.F."/>
            <person name="Zhu J."/>
            <person name="Sinkins S.P."/>
            <person name="Hogenkamp D.G."/>
            <person name="Amedeo P."/>
            <person name="Arensburger P."/>
            <person name="Atkinson P.W."/>
            <person name="Bidwell S."/>
            <person name="Biedler J."/>
            <person name="Birney E."/>
            <person name="Bruggner R.V."/>
            <person name="Costas J."/>
            <person name="Coy M.R."/>
            <person name="Crabtree J."/>
            <person name="Crawford M."/>
            <person name="Debruyn B."/>
            <person name="Decaprio D."/>
            <person name="Eiglmeier K."/>
            <person name="Eisenstadt E."/>
            <person name="El-Dorry H."/>
            <person name="Gelbart W.M."/>
            <person name="Gomes S.L."/>
            <person name="Hammond M."/>
            <person name="Hannick L.I."/>
            <person name="Hogan J.R."/>
            <person name="Holmes M.H."/>
            <person name="Jaffe D."/>
            <person name="Johnston J.S."/>
            <person name="Kennedy R.C."/>
            <person name="Koo H."/>
            <person name="Kravitz S."/>
            <person name="Kriventseva E.V."/>
            <person name="Kulp D."/>
            <person name="Labutti K."/>
            <person name="Lee E."/>
            <person name="Li S."/>
            <person name="Lovin D.D."/>
            <person name="Mao C."/>
            <person name="Mauceli E."/>
            <person name="Menck C.F."/>
            <person name="Miller J.R."/>
            <person name="Montgomery P."/>
            <person name="Mori A."/>
            <person name="Nascimento A.L."/>
            <person name="Naveira H.F."/>
            <person name="Nusbaum C."/>
            <person name="O'leary S."/>
            <person name="Orvis J."/>
            <person name="Pertea M."/>
            <person name="Quesneville H."/>
            <person name="Reidenbach K.R."/>
            <person name="Rogers Y.H."/>
            <person name="Roth C.W."/>
            <person name="Schneider J.R."/>
            <person name="Schatz M."/>
            <person name="Shumway M."/>
            <person name="Stanke M."/>
            <person name="Stinson E.O."/>
            <person name="Tubio J.M."/>
            <person name="Vanzee J.P."/>
            <person name="Verjovski-Almeida S."/>
            <person name="Werner D."/>
            <person name="White O."/>
            <person name="Wyder S."/>
            <person name="Zeng Q."/>
            <person name="Zhao Q."/>
            <person name="Zhao Y."/>
            <person name="Hill C.A."/>
            <person name="Raikhel A.S."/>
            <person name="Soares M.B."/>
            <person name="Knudson D.L."/>
            <person name="Lee N.H."/>
            <person name="Galagan J."/>
            <person name="Salzberg S.L."/>
            <person name="Paulsen I.T."/>
            <person name="Dimopoulos G."/>
            <person name="Collins F.H."/>
            <person name="Birren B."/>
            <person name="Fraser-Liggett C.M."/>
            <person name="Severson D.W."/>
        </authorList>
    </citation>
    <scope>NUCLEOTIDE SEQUENCE [LARGE SCALE GENOMIC DNA]</scope>
    <source>
        <strain evidence="10">Liverpool</strain>
    </source>
</reference>
<dbReference type="OMA" id="TIKWIAY"/>
<reference evidence="10" key="3">
    <citation type="submission" date="2012-09" db="EMBL/GenBank/DDBJ databases">
        <authorList>
            <consortium name="VectorBase"/>
        </authorList>
    </citation>
    <scope>NUCLEOTIDE SEQUENCE</scope>
    <source>
        <strain evidence="10">Liverpool</strain>
    </source>
</reference>
<dbReference type="ESTHER" id="aedae-q16f28">
    <property type="family name" value="Acidic_Lipase"/>
</dbReference>
<dbReference type="PANTHER" id="PTHR11005">
    <property type="entry name" value="LYSOSOMAL ACID LIPASE-RELATED"/>
    <property type="match status" value="1"/>
</dbReference>
<keyword evidence="2" id="KW-0732">Signal</keyword>
<evidence type="ECO:0000256" key="4">
    <source>
        <dbReference type="ARBA" id="ARBA00022963"/>
    </source>
</evidence>
<comment type="similarity">
    <text evidence="1 7">Belongs to the AB hydrolase superfamily. Lipase family.</text>
</comment>
<dbReference type="GO" id="GO:0016788">
    <property type="term" value="F:hydrolase activity, acting on ester bonds"/>
    <property type="evidence" value="ECO:0007669"/>
    <property type="project" value="InterPro"/>
</dbReference>